<evidence type="ECO:0000313" key="2">
    <source>
        <dbReference type="EMBL" id="NML33781.1"/>
    </source>
</evidence>
<evidence type="ECO:0000313" key="3">
    <source>
        <dbReference type="Proteomes" id="UP000583127"/>
    </source>
</evidence>
<organism evidence="2 3">
    <name type="scientific">Paraburkholderia antibiotica</name>
    <dbReference type="NCBI Taxonomy" id="2728839"/>
    <lineage>
        <taxon>Bacteria</taxon>
        <taxon>Pseudomonadati</taxon>
        <taxon>Pseudomonadota</taxon>
        <taxon>Betaproteobacteria</taxon>
        <taxon>Burkholderiales</taxon>
        <taxon>Burkholderiaceae</taxon>
        <taxon>Paraburkholderia</taxon>
    </lineage>
</organism>
<name>A0A7X9X945_9BURK</name>
<dbReference type="EMBL" id="JABBFZ010000016">
    <property type="protein sequence ID" value="NML33781.1"/>
    <property type="molecule type" value="Genomic_DNA"/>
</dbReference>
<dbReference type="AlphaFoldDB" id="A0A7X9X945"/>
<reference evidence="2 3" key="1">
    <citation type="submission" date="2020-04" db="EMBL/GenBank/DDBJ databases">
        <title>Paraburkholderia sp. G-4-1-8 isolated from soil.</title>
        <authorList>
            <person name="Dahal R.H."/>
        </authorList>
    </citation>
    <scope>NUCLEOTIDE SEQUENCE [LARGE SCALE GENOMIC DNA]</scope>
    <source>
        <strain evidence="2 3">G-4-1-8</strain>
    </source>
</reference>
<keyword evidence="3" id="KW-1185">Reference proteome</keyword>
<sequence length="127" mass="13605">MTAIKRGNGGARRQQLESGGKPLQAPGTLRNNQPKARPASRIVGKCAAGSFVCSTPRRMPGLSPVPGSLHRTTACGVQSTPARNECALREAHHDDPEHAQFHAIFYVPFHAGGNVRHVRYTGHGKGH</sequence>
<gene>
    <name evidence="2" type="ORF">HHL14_23480</name>
</gene>
<protein>
    <submittedName>
        <fullName evidence="2">Uncharacterized protein</fullName>
    </submittedName>
</protein>
<comment type="caution">
    <text evidence="2">The sequence shown here is derived from an EMBL/GenBank/DDBJ whole genome shotgun (WGS) entry which is preliminary data.</text>
</comment>
<proteinExistence type="predicted"/>
<accession>A0A7X9X945</accession>
<evidence type="ECO:0000256" key="1">
    <source>
        <dbReference type="SAM" id="MobiDB-lite"/>
    </source>
</evidence>
<dbReference type="Proteomes" id="UP000583127">
    <property type="component" value="Unassembled WGS sequence"/>
</dbReference>
<dbReference type="RefSeq" id="WP_169499980.1">
    <property type="nucleotide sequence ID" value="NZ_JABBFZ010000016.1"/>
</dbReference>
<feature type="region of interest" description="Disordered" evidence="1">
    <location>
        <begin position="1"/>
        <end position="40"/>
    </location>
</feature>